<feature type="compositionally biased region" description="Polar residues" evidence="1">
    <location>
        <begin position="20"/>
        <end position="35"/>
    </location>
</feature>
<dbReference type="EMBL" id="CVMT01000007">
    <property type="protein sequence ID" value="CRG90166.1"/>
    <property type="molecule type" value="Genomic_DNA"/>
</dbReference>
<feature type="region of interest" description="Disordered" evidence="1">
    <location>
        <begin position="1"/>
        <end position="81"/>
    </location>
</feature>
<dbReference type="OrthoDB" id="5416172at2759"/>
<gene>
    <name evidence="2" type="ORF">PISL3812_07208</name>
</gene>
<dbReference type="AlphaFoldDB" id="A0A0U1M5A5"/>
<protein>
    <submittedName>
        <fullName evidence="2">Uncharacterized protein</fullName>
    </submittedName>
</protein>
<dbReference type="Proteomes" id="UP000054383">
    <property type="component" value="Unassembled WGS sequence"/>
</dbReference>
<evidence type="ECO:0000313" key="3">
    <source>
        <dbReference type="Proteomes" id="UP000054383"/>
    </source>
</evidence>
<organism evidence="2 3">
    <name type="scientific">Talaromyces islandicus</name>
    <name type="common">Penicillium islandicum</name>
    <dbReference type="NCBI Taxonomy" id="28573"/>
    <lineage>
        <taxon>Eukaryota</taxon>
        <taxon>Fungi</taxon>
        <taxon>Dikarya</taxon>
        <taxon>Ascomycota</taxon>
        <taxon>Pezizomycotina</taxon>
        <taxon>Eurotiomycetes</taxon>
        <taxon>Eurotiomycetidae</taxon>
        <taxon>Eurotiales</taxon>
        <taxon>Trichocomaceae</taxon>
        <taxon>Talaromyces</taxon>
        <taxon>Talaromyces sect. Islandici</taxon>
    </lineage>
</organism>
<name>A0A0U1M5A5_TALIS</name>
<reference evidence="2 3" key="1">
    <citation type="submission" date="2015-04" db="EMBL/GenBank/DDBJ databases">
        <authorList>
            <person name="Syromyatnikov M.Y."/>
            <person name="Popov V.N."/>
        </authorList>
    </citation>
    <scope>NUCLEOTIDE SEQUENCE [LARGE SCALE GENOMIC DNA]</scope>
    <source>
        <strain evidence="2">WF-38-12</strain>
    </source>
</reference>
<feature type="compositionally biased region" description="Basic and acidic residues" evidence="1">
    <location>
        <begin position="7"/>
        <end position="16"/>
    </location>
</feature>
<feature type="compositionally biased region" description="Basic and acidic residues" evidence="1">
    <location>
        <begin position="38"/>
        <end position="49"/>
    </location>
</feature>
<proteinExistence type="predicted"/>
<dbReference type="OMA" id="NATDMPR"/>
<evidence type="ECO:0000256" key="1">
    <source>
        <dbReference type="SAM" id="MobiDB-lite"/>
    </source>
</evidence>
<keyword evidence="3" id="KW-1185">Reference proteome</keyword>
<feature type="region of interest" description="Disordered" evidence="1">
    <location>
        <begin position="117"/>
        <end position="146"/>
    </location>
</feature>
<evidence type="ECO:0000313" key="2">
    <source>
        <dbReference type="EMBL" id="CRG90166.1"/>
    </source>
</evidence>
<sequence>MKMSWNDPHRGGKLEDMAPTGTTMPNDAGVQNTIPSKPRPDQLGEDPRFSYDGLALPTVPAAADNATDMPRSTRDVAQTGEVMTATGDSLTAEIETKRLHSQTNDPGAKGSLRNIKHAAKTSSAYDKFVGENPEGGQLVGEPEQRA</sequence>
<accession>A0A0U1M5A5</accession>